<dbReference type="AlphaFoldDB" id="A0A285TZ20"/>
<dbReference type="EMBL" id="OBQC01000001">
    <property type="protein sequence ID" value="SOC34829.1"/>
    <property type="molecule type" value="Genomic_DNA"/>
</dbReference>
<proteinExistence type="predicted"/>
<dbReference type="SUPFAM" id="SSF53474">
    <property type="entry name" value="alpha/beta-Hydrolases"/>
    <property type="match status" value="1"/>
</dbReference>
<evidence type="ECO:0000313" key="2">
    <source>
        <dbReference type="Proteomes" id="UP000219252"/>
    </source>
</evidence>
<gene>
    <name evidence="1" type="ORF">SAMN05877842_101117</name>
</gene>
<dbReference type="RefSeq" id="WP_097147685.1">
    <property type="nucleotide sequence ID" value="NZ_OBQC01000001.1"/>
</dbReference>
<sequence length="482" mass="55486">MKRIFVSFLLIVLILANTIQVSFATAFEKKESQTLIASTTSSAKFETIQWKKEVDPYNGVLDLAEIKLGEDDFIGFDILKDGKRVDEDYKVAKTKFIFKTELELNSNYSLRVITNEHKFEIKFKTNGLPVIYETGERIIVKVPAMPEKGFNWPYYLAIPSNQYKQENKDFKRYLLVDGPNTNGSNLEDFEKWVKDTLTNRGEYSVEVAEKLWTPMLMPAFPRTGSSYKNNGERNTFYEHALDRDIATLHNKLEDPNLRKQLEDAFEKEGYDVDKFSNLDEQLVAMFEHAVEYLNEYGHQVETDKMFLTGYSATGTFTDRFTALHPDKVKAVASGGTLDDMFLPMAEYKNEKLIFPLGTYDYKEITGESFNLAYHNNVARLVYMGKDDQNNTLPNGDTFGDTERNIMTRLWGVPVLPRAVAKIELYGKSGGKGIFILDKGIKHSYSKDVREYLIEFFKANRNSNNPVYPIPKNPEQLQYTLFK</sequence>
<organism evidence="1 2">
    <name type="scientific">Ureibacillus acetophenoni</name>
    <dbReference type="NCBI Taxonomy" id="614649"/>
    <lineage>
        <taxon>Bacteria</taxon>
        <taxon>Bacillati</taxon>
        <taxon>Bacillota</taxon>
        <taxon>Bacilli</taxon>
        <taxon>Bacillales</taxon>
        <taxon>Caryophanaceae</taxon>
        <taxon>Ureibacillus</taxon>
    </lineage>
</organism>
<dbReference type="InterPro" id="IPR029058">
    <property type="entry name" value="AB_hydrolase_fold"/>
</dbReference>
<name>A0A285TZ20_9BACL</name>
<evidence type="ECO:0000313" key="1">
    <source>
        <dbReference type="EMBL" id="SOC34829.1"/>
    </source>
</evidence>
<protein>
    <submittedName>
        <fullName evidence="1">Uncharacterized protein</fullName>
    </submittedName>
</protein>
<dbReference type="OrthoDB" id="1094867at2"/>
<dbReference type="Gene3D" id="3.40.50.1820">
    <property type="entry name" value="alpha/beta hydrolase"/>
    <property type="match status" value="1"/>
</dbReference>
<accession>A0A285TZ20</accession>
<dbReference type="Proteomes" id="UP000219252">
    <property type="component" value="Unassembled WGS sequence"/>
</dbReference>
<keyword evidence="2" id="KW-1185">Reference proteome</keyword>
<reference evidence="2" key="1">
    <citation type="submission" date="2017-08" db="EMBL/GenBank/DDBJ databases">
        <authorList>
            <person name="Varghese N."/>
            <person name="Submissions S."/>
        </authorList>
    </citation>
    <scope>NUCLEOTIDE SEQUENCE [LARGE SCALE GENOMIC DNA]</scope>
    <source>
        <strain evidence="2">JC23</strain>
    </source>
</reference>